<evidence type="ECO:0000313" key="3">
    <source>
        <dbReference type="Proteomes" id="UP000265663"/>
    </source>
</evidence>
<dbReference type="EMBL" id="KE747814">
    <property type="protein sequence ID" value="RMZ68296.1"/>
    <property type="molecule type" value="Genomic_DNA"/>
</dbReference>
<dbReference type="AlphaFoldDB" id="A0A3M7M1F8"/>
<evidence type="ECO:0000256" key="1">
    <source>
        <dbReference type="SAM" id="MobiDB-lite"/>
    </source>
</evidence>
<dbReference type="OrthoDB" id="4966at2759"/>
<protein>
    <submittedName>
        <fullName evidence="2">Histidine kinase group</fullName>
    </submittedName>
</protein>
<gene>
    <name evidence="2" type="ORF">GMOD_00004518</name>
</gene>
<organism evidence="2 3">
    <name type="scientific">Pyrenophora seminiperda CCB06</name>
    <dbReference type="NCBI Taxonomy" id="1302712"/>
    <lineage>
        <taxon>Eukaryota</taxon>
        <taxon>Fungi</taxon>
        <taxon>Dikarya</taxon>
        <taxon>Ascomycota</taxon>
        <taxon>Pezizomycotina</taxon>
        <taxon>Dothideomycetes</taxon>
        <taxon>Pleosporomycetidae</taxon>
        <taxon>Pleosporales</taxon>
        <taxon>Pleosporineae</taxon>
        <taxon>Pleosporaceae</taxon>
        <taxon>Pyrenophora</taxon>
    </lineage>
</organism>
<dbReference type="GO" id="GO:0016301">
    <property type="term" value="F:kinase activity"/>
    <property type="evidence" value="ECO:0007669"/>
    <property type="project" value="UniProtKB-KW"/>
</dbReference>
<name>A0A3M7M1F8_9PLEO</name>
<proteinExistence type="predicted"/>
<feature type="region of interest" description="Disordered" evidence="1">
    <location>
        <begin position="1"/>
        <end position="52"/>
    </location>
</feature>
<evidence type="ECO:0000313" key="2">
    <source>
        <dbReference type="EMBL" id="RMZ68296.1"/>
    </source>
</evidence>
<reference evidence="2 3" key="1">
    <citation type="journal article" date="2014" name="PLoS ONE">
        <title>De novo Genome Assembly of the Fungal Plant Pathogen Pyrenophora semeniperda.</title>
        <authorList>
            <person name="Soliai M.M."/>
            <person name="Meyer S.E."/>
            <person name="Udall J.A."/>
            <person name="Elzinga D.E."/>
            <person name="Hermansen R.A."/>
            <person name="Bodily P.M."/>
            <person name="Hart A.A."/>
            <person name="Coleman C.E."/>
        </authorList>
    </citation>
    <scope>NUCLEOTIDE SEQUENCE [LARGE SCALE GENOMIC DNA]</scope>
    <source>
        <strain evidence="2 3">CCB06</strain>
        <tissue evidence="2">Mycelium</tissue>
    </source>
</reference>
<accession>A0A3M7M1F8</accession>
<keyword evidence="2" id="KW-0808">Transferase</keyword>
<feature type="compositionally biased region" description="Polar residues" evidence="1">
    <location>
        <begin position="30"/>
        <end position="39"/>
    </location>
</feature>
<feature type="compositionally biased region" description="Basic and acidic residues" evidence="1">
    <location>
        <begin position="20"/>
        <end position="29"/>
    </location>
</feature>
<keyword evidence="2" id="KW-0418">Kinase</keyword>
<keyword evidence="3" id="KW-1185">Reference proteome</keyword>
<sequence length="436" mass="50165">MATPMEIDPPSSGSGSGSDAKGKNKRTAEDNLSTTTMKNSPPRIVSRHRNRRTNIATEFWGPEIPEDDDDTPMPDANSVPIPPRPFNIYKAMLRHSNLFFQLVLRMPYTELMHLYAIDKEFHYRLNHYSTSLLHDYARRYAPLAGHIFSWVLYPHMCISDPMLRPMDGRSWLARDGPGFRWIGMILWRQKVVRSILTMLSLEGHRLPAGCEATLMKFWCLMEMNRARVRAAFVQDVKIWTNRDLFQFQLFLVKLDMRLSDPILGNGVCQLGSMLLSQKSLSMLWNVLSGKLKLDYNTGSDVILRTYVSEELNFVANPTLDDDENENVPMEEEGILSLEGWNQYGKRMPHAIEMLFAETVRRHLRVEHCLLDFVLYGTADLRTGDNMPMPRLLRRDDGIQLPKLGMPSTKKMQKVIKNMDTAFGSKVLKKPLATHFM</sequence>
<dbReference type="Proteomes" id="UP000265663">
    <property type="component" value="Unassembled WGS sequence"/>
</dbReference>